<gene>
    <name evidence="7" type="ORF">BT63DRAFT_454367</name>
</gene>
<sequence length="391" mass="44082">MYIALLLSFFPLSTLAITIPLSTSGASFIDATGTKFNYAGVNWPGHMGAMIPEGLQYQSIASIVQSIKKLNMNVVRFTYSTQMVDEAITGTVDAKSGVLKALGEKNGAPIWAKIVEKNRFPEGVTRLQIFDKVAEELGKAGILVHLDNHISKAMWCCGGNDGNAWFGDRDFDTERWIRGWKFMANHTKSWPTLASYGLRNELRSPDGNANLKSTYNWDVWTRHVKNAAQTVNRENPNAIIFLSGLGFDTDFSIVTNGKFKKEEWPTKKTALELHRYDDKKNNIKECSGFASSLDRSGWGAMKLESSKAMPVVMTEFGFAQDGKAFQTPYAQCLKTYFKQNKAGWIYWVLSGSYYDRSGKQDSDEEWGLLKHDWSDVRDNRTISDYIMKLSR</sequence>
<keyword evidence="8" id="KW-1185">Reference proteome</keyword>
<dbReference type="EMBL" id="MU004234">
    <property type="protein sequence ID" value="KAF2670185.1"/>
    <property type="molecule type" value="Genomic_DNA"/>
</dbReference>
<evidence type="ECO:0000256" key="1">
    <source>
        <dbReference type="ARBA" id="ARBA00005641"/>
    </source>
</evidence>
<evidence type="ECO:0000313" key="7">
    <source>
        <dbReference type="EMBL" id="KAF2670185.1"/>
    </source>
</evidence>
<dbReference type="AlphaFoldDB" id="A0A6A6UD46"/>
<comment type="similarity">
    <text evidence="1 4">Belongs to the glycosyl hydrolase 5 (cellulase A) family.</text>
</comment>
<feature type="signal peptide" evidence="5">
    <location>
        <begin position="1"/>
        <end position="16"/>
    </location>
</feature>
<dbReference type="PANTHER" id="PTHR31263">
    <property type="entry name" value="CELLULASE FAMILY PROTEIN (AFU_ORTHOLOGUE AFUA_5G14560)"/>
    <property type="match status" value="1"/>
</dbReference>
<dbReference type="InterPro" id="IPR001547">
    <property type="entry name" value="Glyco_hydro_5"/>
</dbReference>
<evidence type="ECO:0000256" key="3">
    <source>
        <dbReference type="ARBA" id="ARBA00023295"/>
    </source>
</evidence>
<evidence type="ECO:0000256" key="2">
    <source>
        <dbReference type="ARBA" id="ARBA00022801"/>
    </source>
</evidence>
<dbReference type="Gene3D" id="3.20.20.80">
    <property type="entry name" value="Glycosidases"/>
    <property type="match status" value="1"/>
</dbReference>
<dbReference type="Proteomes" id="UP000799302">
    <property type="component" value="Unassembled WGS sequence"/>
</dbReference>
<evidence type="ECO:0000256" key="4">
    <source>
        <dbReference type="RuleBase" id="RU361153"/>
    </source>
</evidence>
<keyword evidence="2 4" id="KW-0378">Hydrolase</keyword>
<reference evidence="7" key="1">
    <citation type="journal article" date="2020" name="Stud. Mycol.">
        <title>101 Dothideomycetes genomes: a test case for predicting lifestyles and emergence of pathogens.</title>
        <authorList>
            <person name="Haridas S."/>
            <person name="Albert R."/>
            <person name="Binder M."/>
            <person name="Bloem J."/>
            <person name="Labutti K."/>
            <person name="Salamov A."/>
            <person name="Andreopoulos B."/>
            <person name="Baker S."/>
            <person name="Barry K."/>
            <person name="Bills G."/>
            <person name="Bluhm B."/>
            <person name="Cannon C."/>
            <person name="Castanera R."/>
            <person name="Culley D."/>
            <person name="Daum C."/>
            <person name="Ezra D."/>
            <person name="Gonzalez J."/>
            <person name="Henrissat B."/>
            <person name="Kuo A."/>
            <person name="Liang C."/>
            <person name="Lipzen A."/>
            <person name="Lutzoni F."/>
            <person name="Magnuson J."/>
            <person name="Mondo S."/>
            <person name="Nolan M."/>
            <person name="Ohm R."/>
            <person name="Pangilinan J."/>
            <person name="Park H.-J."/>
            <person name="Ramirez L."/>
            <person name="Alfaro M."/>
            <person name="Sun H."/>
            <person name="Tritt A."/>
            <person name="Yoshinaga Y."/>
            <person name="Zwiers L.-H."/>
            <person name="Turgeon B."/>
            <person name="Goodwin S."/>
            <person name="Spatafora J."/>
            <person name="Crous P."/>
            <person name="Grigoriev I."/>
        </authorList>
    </citation>
    <scope>NUCLEOTIDE SEQUENCE</scope>
    <source>
        <strain evidence="7">CBS 115976</strain>
    </source>
</reference>
<evidence type="ECO:0000259" key="6">
    <source>
        <dbReference type="Pfam" id="PF00150"/>
    </source>
</evidence>
<dbReference type="InterPro" id="IPR017853">
    <property type="entry name" value="GH"/>
</dbReference>
<protein>
    <submittedName>
        <fullName evidence="7">Glycoside hydrolase</fullName>
    </submittedName>
</protein>
<proteinExistence type="inferred from homology"/>
<dbReference type="GO" id="GO:0000272">
    <property type="term" value="P:polysaccharide catabolic process"/>
    <property type="evidence" value="ECO:0007669"/>
    <property type="project" value="InterPro"/>
</dbReference>
<organism evidence="7 8">
    <name type="scientific">Microthyrium microscopicum</name>
    <dbReference type="NCBI Taxonomy" id="703497"/>
    <lineage>
        <taxon>Eukaryota</taxon>
        <taxon>Fungi</taxon>
        <taxon>Dikarya</taxon>
        <taxon>Ascomycota</taxon>
        <taxon>Pezizomycotina</taxon>
        <taxon>Dothideomycetes</taxon>
        <taxon>Dothideomycetes incertae sedis</taxon>
        <taxon>Microthyriales</taxon>
        <taxon>Microthyriaceae</taxon>
        <taxon>Microthyrium</taxon>
    </lineage>
</organism>
<keyword evidence="5" id="KW-0732">Signal</keyword>
<dbReference type="OrthoDB" id="442731at2759"/>
<accession>A0A6A6UD46</accession>
<name>A0A6A6UD46_9PEZI</name>
<dbReference type="GO" id="GO:0004553">
    <property type="term" value="F:hydrolase activity, hydrolyzing O-glycosyl compounds"/>
    <property type="evidence" value="ECO:0007669"/>
    <property type="project" value="InterPro"/>
</dbReference>
<feature type="domain" description="Glycoside hydrolase family 5" evidence="6">
    <location>
        <begin position="30"/>
        <end position="350"/>
    </location>
</feature>
<feature type="chain" id="PRO_5025348951" evidence="5">
    <location>
        <begin position="17"/>
        <end position="391"/>
    </location>
</feature>
<keyword evidence="3 4" id="KW-0326">Glycosidase</keyword>
<evidence type="ECO:0000256" key="5">
    <source>
        <dbReference type="SAM" id="SignalP"/>
    </source>
</evidence>
<dbReference type="PANTHER" id="PTHR31263:SF0">
    <property type="entry name" value="CELLULASE FAMILY PROTEIN (AFU_ORTHOLOGUE AFUA_5G14560)"/>
    <property type="match status" value="1"/>
</dbReference>
<dbReference type="SUPFAM" id="SSF51445">
    <property type="entry name" value="(Trans)glycosidases"/>
    <property type="match status" value="1"/>
</dbReference>
<dbReference type="Pfam" id="PF00150">
    <property type="entry name" value="Cellulase"/>
    <property type="match status" value="1"/>
</dbReference>
<evidence type="ECO:0000313" key="8">
    <source>
        <dbReference type="Proteomes" id="UP000799302"/>
    </source>
</evidence>